<proteinExistence type="predicted"/>
<feature type="transmembrane region" description="Helical" evidence="1">
    <location>
        <begin position="304"/>
        <end position="326"/>
    </location>
</feature>
<evidence type="ECO:0000259" key="2">
    <source>
        <dbReference type="PROSITE" id="PS51002"/>
    </source>
</evidence>
<dbReference type="PANTHER" id="PTHR19271:SF16">
    <property type="entry name" value="CYTOCHROME B"/>
    <property type="match status" value="1"/>
</dbReference>
<comment type="caution">
    <text evidence="3">The sequence shown here is derived from an EMBL/GenBank/DDBJ whole genome shotgun (WGS) entry which is preliminary data.</text>
</comment>
<feature type="transmembrane region" description="Helical" evidence="1">
    <location>
        <begin position="153"/>
        <end position="179"/>
    </location>
</feature>
<dbReference type="Proteomes" id="UP000614469">
    <property type="component" value="Unassembled WGS sequence"/>
</dbReference>
<dbReference type="InterPro" id="IPR005797">
    <property type="entry name" value="Cyt_b/b6_N"/>
</dbReference>
<reference evidence="3 4" key="1">
    <citation type="submission" date="2020-08" db="EMBL/GenBank/DDBJ databases">
        <title>Bridging the membrane lipid divide: bacteria of the FCB group superphylum have the potential to synthesize archaeal ether lipids.</title>
        <authorList>
            <person name="Villanueva L."/>
            <person name="Von Meijenfeldt F.A.B."/>
            <person name="Westbye A.B."/>
            <person name="Yadav S."/>
            <person name="Hopmans E.C."/>
            <person name="Dutilh B.E."/>
            <person name="Sinninghe Damste J.S."/>
        </authorList>
    </citation>
    <scope>NUCLEOTIDE SEQUENCE [LARGE SCALE GENOMIC DNA]</scope>
    <source>
        <strain evidence="3">NIOZ-UU36</strain>
    </source>
</reference>
<dbReference type="GO" id="GO:0009055">
    <property type="term" value="F:electron transfer activity"/>
    <property type="evidence" value="ECO:0007669"/>
    <property type="project" value="InterPro"/>
</dbReference>
<dbReference type="InterPro" id="IPR027387">
    <property type="entry name" value="Cytb/b6-like_sf"/>
</dbReference>
<dbReference type="CDD" id="cd00284">
    <property type="entry name" value="Cytochrome_b_N"/>
    <property type="match status" value="1"/>
</dbReference>
<accession>A0A8J6NJK8</accession>
<dbReference type="PROSITE" id="PS51002">
    <property type="entry name" value="CYTB_NTER"/>
    <property type="match status" value="1"/>
</dbReference>
<sequence>MKKLSRRMMIIGIIIVVAAISFSITTERAYSSELGESPDWTTLTEAGAAEATYHQGENIAALPPPPNQDPCLHCHILGEEKGIWTPLIRWVTFGSMGLIFLFGTVRSLSVWKSREQWKPIATRVWEWIDERYDLKDPLSKFLNKPVPQWQRRWWYCLGGLTAFLFVVQGVTGTMLAFYYQPTPEGAYASIQFIETQVRFGAAIRAIHHWSANGMVLMVVAHMARVYVNGAFRKPRELNWVSGVILFITTMGFGLTGYLLPWDQRAYWATTVATEIAGGIPAIGELALVYMRVGWNITSLTLSRFYALHILILPALIVGMMLLHFIMVRKQGIHKPL</sequence>
<feature type="transmembrane region" description="Helical" evidence="1">
    <location>
        <begin position="239"/>
        <end position="259"/>
    </location>
</feature>
<keyword evidence="1" id="KW-0472">Membrane</keyword>
<dbReference type="InterPro" id="IPR048259">
    <property type="entry name" value="Cytochrome_b_N_euk/bac"/>
</dbReference>
<dbReference type="GO" id="GO:0016491">
    <property type="term" value="F:oxidoreductase activity"/>
    <property type="evidence" value="ECO:0007669"/>
    <property type="project" value="InterPro"/>
</dbReference>
<feature type="transmembrane region" description="Helical" evidence="1">
    <location>
        <begin position="265"/>
        <end position="292"/>
    </location>
</feature>
<organism evidence="3 4">
    <name type="scientific">Candidatus Desulfolinea nitratireducens</name>
    <dbReference type="NCBI Taxonomy" id="2841698"/>
    <lineage>
        <taxon>Bacteria</taxon>
        <taxon>Bacillati</taxon>
        <taxon>Chloroflexota</taxon>
        <taxon>Anaerolineae</taxon>
        <taxon>Anaerolineales</taxon>
        <taxon>Anaerolineales incertae sedis</taxon>
        <taxon>Candidatus Desulfolinea</taxon>
    </lineage>
</organism>
<feature type="transmembrane region" description="Helical" evidence="1">
    <location>
        <begin position="209"/>
        <end position="227"/>
    </location>
</feature>
<protein>
    <submittedName>
        <fullName evidence="3">Cytochrome b N-terminal domain-containing protein</fullName>
    </submittedName>
</protein>
<dbReference type="SUPFAM" id="SSF81342">
    <property type="entry name" value="Transmembrane di-heme cytochromes"/>
    <property type="match status" value="1"/>
</dbReference>
<dbReference type="GO" id="GO:0016020">
    <property type="term" value="C:membrane"/>
    <property type="evidence" value="ECO:0007669"/>
    <property type="project" value="InterPro"/>
</dbReference>
<evidence type="ECO:0000313" key="4">
    <source>
        <dbReference type="Proteomes" id="UP000614469"/>
    </source>
</evidence>
<feature type="domain" description="Cytochrome b/b6 N-terminal region profile" evidence="2">
    <location>
        <begin position="124"/>
        <end position="336"/>
    </location>
</feature>
<evidence type="ECO:0000313" key="3">
    <source>
        <dbReference type="EMBL" id="MBC8335012.1"/>
    </source>
</evidence>
<dbReference type="InterPro" id="IPR016174">
    <property type="entry name" value="Di-haem_cyt_TM"/>
</dbReference>
<dbReference type="Gene3D" id="1.20.810.10">
    <property type="entry name" value="Cytochrome Bc1 Complex, Chain C"/>
    <property type="match status" value="1"/>
</dbReference>
<evidence type="ECO:0000256" key="1">
    <source>
        <dbReference type="SAM" id="Phobius"/>
    </source>
</evidence>
<dbReference type="PANTHER" id="PTHR19271">
    <property type="entry name" value="CYTOCHROME B"/>
    <property type="match status" value="1"/>
</dbReference>
<dbReference type="Pfam" id="PF00033">
    <property type="entry name" value="Cytochrome_B"/>
    <property type="match status" value="1"/>
</dbReference>
<dbReference type="GO" id="GO:0022904">
    <property type="term" value="P:respiratory electron transport chain"/>
    <property type="evidence" value="ECO:0007669"/>
    <property type="project" value="InterPro"/>
</dbReference>
<keyword evidence="1" id="KW-0812">Transmembrane</keyword>
<dbReference type="EMBL" id="JACNJN010000086">
    <property type="protein sequence ID" value="MBC8335012.1"/>
    <property type="molecule type" value="Genomic_DNA"/>
</dbReference>
<dbReference type="AlphaFoldDB" id="A0A8J6NJK8"/>
<name>A0A8J6NJK8_9CHLR</name>
<gene>
    <name evidence="3" type="ORF">H8E29_07100</name>
</gene>
<feature type="transmembrane region" description="Helical" evidence="1">
    <location>
        <begin position="87"/>
        <end position="108"/>
    </location>
</feature>
<keyword evidence="1" id="KW-1133">Transmembrane helix</keyword>